<proteinExistence type="inferred from homology"/>
<feature type="binding site" evidence="7">
    <location>
        <position position="30"/>
    </location>
    <ligand>
        <name>3-phosphoshikimate</name>
        <dbReference type="ChEBI" id="CHEBI:145989"/>
    </ligand>
</feature>
<comment type="catalytic activity">
    <reaction evidence="6">
        <text>3-phosphoshikimate + phosphoenolpyruvate = 5-O-(1-carboxyvinyl)-3-phosphoshikimate + phosphate</text>
        <dbReference type="Rhea" id="RHEA:21256"/>
        <dbReference type="ChEBI" id="CHEBI:43474"/>
        <dbReference type="ChEBI" id="CHEBI:57701"/>
        <dbReference type="ChEBI" id="CHEBI:58702"/>
        <dbReference type="ChEBI" id="CHEBI:145989"/>
        <dbReference type="EC" id="2.5.1.19"/>
    </reaction>
    <physiologicalReaction direction="left-to-right" evidence="6">
        <dbReference type="Rhea" id="RHEA:21257"/>
    </physiologicalReaction>
</comment>
<protein>
    <recommendedName>
        <fullName evidence="7">3-phosphoshikimate 1-carboxyvinyltransferase</fullName>
        <ecNumber evidence="7">2.5.1.19</ecNumber>
    </recommendedName>
    <alternativeName>
        <fullName evidence="7">5-enolpyruvylshikimate-3-phosphate synthase</fullName>
        <shortName evidence="7">EPSP synthase</shortName>
        <shortName evidence="7">EPSPS</shortName>
    </alternativeName>
</protein>
<evidence type="ECO:0000256" key="1">
    <source>
        <dbReference type="ARBA" id="ARBA00004811"/>
    </source>
</evidence>
<feature type="binding site" evidence="7">
    <location>
        <position position="177"/>
    </location>
    <ligand>
        <name>3-phosphoshikimate</name>
        <dbReference type="ChEBI" id="CHEBI:145989"/>
    </ligand>
</feature>
<organism evidence="9 10">
    <name type="scientific">Agrococcus sediminis</name>
    <dbReference type="NCBI Taxonomy" id="2599924"/>
    <lineage>
        <taxon>Bacteria</taxon>
        <taxon>Bacillati</taxon>
        <taxon>Actinomycetota</taxon>
        <taxon>Actinomycetes</taxon>
        <taxon>Micrococcales</taxon>
        <taxon>Microbacteriaceae</taxon>
        <taxon>Agrococcus</taxon>
    </lineage>
</organism>
<dbReference type="PANTHER" id="PTHR21090:SF5">
    <property type="entry name" value="PENTAFUNCTIONAL AROM POLYPEPTIDE"/>
    <property type="match status" value="1"/>
</dbReference>
<evidence type="ECO:0000256" key="7">
    <source>
        <dbReference type="HAMAP-Rule" id="MF_00210"/>
    </source>
</evidence>
<feature type="binding site" evidence="7">
    <location>
        <position position="103"/>
    </location>
    <ligand>
        <name>phosphoenolpyruvate</name>
        <dbReference type="ChEBI" id="CHEBI:58702"/>
    </ligand>
</feature>
<dbReference type="OrthoDB" id="9809920at2"/>
<name>A0A5M8QE61_9MICO</name>
<feature type="binding site" evidence="7">
    <location>
        <position position="178"/>
    </location>
    <ligand>
        <name>phosphoenolpyruvate</name>
        <dbReference type="ChEBI" id="CHEBI:58702"/>
    </ligand>
</feature>
<dbReference type="EC" id="2.5.1.19" evidence="7"/>
<dbReference type="Pfam" id="PF00275">
    <property type="entry name" value="EPSP_synthase"/>
    <property type="match status" value="1"/>
</dbReference>
<dbReference type="EMBL" id="VOIR01000014">
    <property type="protein sequence ID" value="KAA6433026.1"/>
    <property type="molecule type" value="Genomic_DNA"/>
</dbReference>
<dbReference type="InterPro" id="IPR013792">
    <property type="entry name" value="RNA3'P_cycl/enolpyr_Trfase_a/b"/>
</dbReference>
<dbReference type="AlphaFoldDB" id="A0A5M8QE61"/>
<sequence length="436" mass="44859">MSPLEHSRPWTAPTATARLDARVQLPGSKSLTNRALLLAALADAPSTLHRPLRSRDAQLMTAGLRALGADIREAPGDGRFGPDLVVAPGPVVGGASIDCGLAGTAMRFLPIMAALGDGPVAFDGDPHARKRPMDQTIGSLRGLGVRVDADEPRLPFTVHGAGGVRGGELEIDASASSQFVSALLLVAARFDEGLTLHHRGERLPSLPHIEMTLAALRQRGVDARAIGEASWRVEPGPIGALDERIEPDLSNAAPFLAAVVAVGGRVVLDGWPDGTTQVGRLLPELLAPFGATSSVADGSLTIEAVGGEIPGATLDMHAAGELAPTIVALGALASGPVEVTGIGHIRGHETDRIQALVDDIAALGGSATALPDGIRVEPAPLTGGPWRAYDDHRIATAGAVVGLRVPGVEVDDIGATAKTIPEFPELWAAMLAGELE</sequence>
<dbReference type="HAMAP" id="MF_00210">
    <property type="entry name" value="EPSP_synth"/>
    <property type="match status" value="1"/>
</dbReference>
<comment type="caution">
    <text evidence="9">The sequence shown here is derived from an EMBL/GenBank/DDBJ whole genome shotgun (WGS) entry which is preliminary data.</text>
</comment>
<dbReference type="SUPFAM" id="SSF55205">
    <property type="entry name" value="EPT/RTPC-like"/>
    <property type="match status" value="1"/>
</dbReference>
<evidence type="ECO:0000313" key="10">
    <source>
        <dbReference type="Proteomes" id="UP000323221"/>
    </source>
</evidence>
<dbReference type="NCBIfam" id="TIGR01356">
    <property type="entry name" value="aroA"/>
    <property type="match status" value="1"/>
</dbReference>
<evidence type="ECO:0000256" key="4">
    <source>
        <dbReference type="ARBA" id="ARBA00022679"/>
    </source>
</evidence>
<keyword evidence="3 7" id="KW-0028">Amino-acid biosynthesis</keyword>
<gene>
    <name evidence="7 9" type="primary">aroA</name>
    <name evidence="9" type="ORF">FQ330_08700</name>
</gene>
<dbReference type="GO" id="GO:0008652">
    <property type="term" value="P:amino acid biosynthetic process"/>
    <property type="evidence" value="ECO:0007669"/>
    <property type="project" value="UniProtKB-KW"/>
</dbReference>
<reference evidence="9 10" key="1">
    <citation type="submission" date="2019-08" db="EMBL/GenBank/DDBJ databases">
        <title>Agrococcus lahaulensis sp. nov., isolated from a cold desert of the Indian Himalayas.</title>
        <authorList>
            <person name="Qu J.H."/>
        </authorList>
    </citation>
    <scope>NUCLEOTIDE SEQUENCE [LARGE SCALE GENOMIC DNA]</scope>
    <source>
        <strain evidence="9 10">NS18</strain>
    </source>
</reference>
<feature type="active site" description="Proton acceptor" evidence="7">
    <location>
        <position position="321"/>
    </location>
</feature>
<evidence type="ECO:0000256" key="6">
    <source>
        <dbReference type="ARBA" id="ARBA00044633"/>
    </source>
</evidence>
<comment type="subunit">
    <text evidence="7">Monomer.</text>
</comment>
<feature type="binding site" evidence="7">
    <location>
        <position position="321"/>
    </location>
    <ligand>
        <name>3-phosphoshikimate</name>
        <dbReference type="ChEBI" id="CHEBI:145989"/>
    </ligand>
</feature>
<feature type="binding site" evidence="7">
    <location>
        <position position="29"/>
    </location>
    <ligand>
        <name>3-phosphoshikimate</name>
        <dbReference type="ChEBI" id="CHEBI:145989"/>
    </ligand>
</feature>
<comment type="pathway">
    <text evidence="1 7">Metabolic intermediate biosynthesis; chorismate biosynthesis; chorismate from D-erythrose 4-phosphate and phosphoenolpyruvate: step 6/7.</text>
</comment>
<feature type="binding site" evidence="7">
    <location>
        <position position="393"/>
    </location>
    <ligand>
        <name>phosphoenolpyruvate</name>
        <dbReference type="ChEBI" id="CHEBI:58702"/>
    </ligand>
</feature>
<dbReference type="PROSITE" id="PS00885">
    <property type="entry name" value="EPSP_SYNTHASE_2"/>
    <property type="match status" value="1"/>
</dbReference>
<feature type="domain" description="Enolpyruvate transferase" evidence="8">
    <location>
        <begin position="15"/>
        <end position="425"/>
    </location>
</feature>
<dbReference type="PANTHER" id="PTHR21090">
    <property type="entry name" value="AROM/DEHYDROQUINATE SYNTHASE"/>
    <property type="match status" value="1"/>
</dbReference>
<feature type="binding site" evidence="7">
    <location>
        <position position="131"/>
    </location>
    <ligand>
        <name>phosphoenolpyruvate</name>
        <dbReference type="ChEBI" id="CHEBI:58702"/>
    </ligand>
</feature>
<evidence type="ECO:0000256" key="5">
    <source>
        <dbReference type="ARBA" id="ARBA00023141"/>
    </source>
</evidence>
<comment type="caution">
    <text evidence="7">Lacks conserved residue(s) required for the propagation of feature annotation.</text>
</comment>
<evidence type="ECO:0000256" key="3">
    <source>
        <dbReference type="ARBA" id="ARBA00022605"/>
    </source>
</evidence>
<dbReference type="GO" id="GO:0003866">
    <property type="term" value="F:3-phosphoshikimate 1-carboxyvinyltransferase activity"/>
    <property type="evidence" value="ECO:0007669"/>
    <property type="project" value="UniProtKB-UniRule"/>
</dbReference>
<dbReference type="Gene3D" id="3.65.10.10">
    <property type="entry name" value="Enolpyruvate transferase domain"/>
    <property type="match status" value="2"/>
</dbReference>
<keyword evidence="10" id="KW-1185">Reference proteome</keyword>
<dbReference type="GO" id="GO:0009423">
    <property type="term" value="P:chorismate biosynthetic process"/>
    <property type="evidence" value="ECO:0007669"/>
    <property type="project" value="UniProtKB-UniRule"/>
</dbReference>
<dbReference type="UniPathway" id="UPA00053">
    <property type="reaction ID" value="UER00089"/>
</dbReference>
<dbReference type="RefSeq" id="WP_146356801.1">
    <property type="nucleotide sequence ID" value="NZ_VOIR01000014.1"/>
</dbReference>
<feature type="binding site" evidence="7">
    <location>
        <position position="178"/>
    </location>
    <ligand>
        <name>3-phosphoshikimate</name>
        <dbReference type="ChEBI" id="CHEBI:145989"/>
    </ligand>
</feature>
<feature type="binding site" evidence="7">
    <location>
        <position position="176"/>
    </location>
    <ligand>
        <name>3-phosphoshikimate</name>
        <dbReference type="ChEBI" id="CHEBI:145989"/>
    </ligand>
</feature>
<dbReference type="FunFam" id="3.65.10.10:FF:000011">
    <property type="entry name" value="3-phosphoshikimate 1-carboxyvinyltransferase"/>
    <property type="match status" value="1"/>
</dbReference>
<dbReference type="GO" id="GO:0005737">
    <property type="term" value="C:cytoplasm"/>
    <property type="evidence" value="ECO:0007669"/>
    <property type="project" value="UniProtKB-SubCell"/>
</dbReference>
<keyword evidence="4 7" id="KW-0808">Transferase</keyword>
<dbReference type="InterPro" id="IPR023193">
    <property type="entry name" value="EPSP_synthase_CS"/>
</dbReference>
<comment type="function">
    <text evidence="7">Catalyzes the transfer of the enolpyruvyl moiety of phosphoenolpyruvate (PEP) to the 5-hydroxyl of shikimate-3-phosphate (S3P) to produce enolpyruvyl shikimate-3-phosphate and inorganic phosphate.</text>
</comment>
<feature type="binding site" evidence="7">
    <location>
        <position position="352"/>
    </location>
    <ligand>
        <name>phosphoenolpyruvate</name>
        <dbReference type="ChEBI" id="CHEBI:58702"/>
    </ligand>
</feature>
<evidence type="ECO:0000313" key="9">
    <source>
        <dbReference type="EMBL" id="KAA6433026.1"/>
    </source>
</evidence>
<feature type="binding site" evidence="7">
    <location>
        <position position="418"/>
    </location>
    <ligand>
        <name>phosphoenolpyruvate</name>
        <dbReference type="ChEBI" id="CHEBI:58702"/>
    </ligand>
</feature>
<dbReference type="InterPro" id="IPR006264">
    <property type="entry name" value="EPSP_synthase"/>
</dbReference>
<feature type="binding site" evidence="7">
    <location>
        <position position="29"/>
    </location>
    <ligand>
        <name>phosphoenolpyruvate</name>
        <dbReference type="ChEBI" id="CHEBI:58702"/>
    </ligand>
</feature>
<dbReference type="PIRSF" id="PIRSF000505">
    <property type="entry name" value="EPSPS"/>
    <property type="match status" value="1"/>
</dbReference>
<comment type="subcellular location">
    <subcellularLocation>
        <location evidence="7">Cytoplasm</location>
    </subcellularLocation>
</comment>
<feature type="binding site" evidence="7">
    <location>
        <position position="348"/>
    </location>
    <ligand>
        <name>3-phosphoshikimate</name>
        <dbReference type="ChEBI" id="CHEBI:145989"/>
    </ligand>
</feature>
<feature type="binding site" evidence="7">
    <location>
        <position position="34"/>
    </location>
    <ligand>
        <name>3-phosphoshikimate</name>
        <dbReference type="ChEBI" id="CHEBI:145989"/>
    </ligand>
</feature>
<evidence type="ECO:0000259" key="8">
    <source>
        <dbReference type="Pfam" id="PF00275"/>
    </source>
</evidence>
<dbReference type="InterPro" id="IPR036968">
    <property type="entry name" value="Enolpyruvate_Tfrase_sf"/>
</dbReference>
<comment type="similarity">
    <text evidence="2 7">Belongs to the EPSP synthase family.</text>
</comment>
<accession>A0A5M8QE61</accession>
<feature type="binding site" evidence="7">
    <location>
        <position position="205"/>
    </location>
    <ligand>
        <name>3-phosphoshikimate</name>
        <dbReference type="ChEBI" id="CHEBI:145989"/>
    </ligand>
</feature>
<dbReference type="Proteomes" id="UP000323221">
    <property type="component" value="Unassembled WGS sequence"/>
</dbReference>
<keyword evidence="5 7" id="KW-0057">Aromatic amino acid biosynthesis</keyword>
<keyword evidence="7" id="KW-0963">Cytoplasm</keyword>
<evidence type="ECO:0000256" key="2">
    <source>
        <dbReference type="ARBA" id="ARBA00009948"/>
    </source>
</evidence>
<dbReference type="InterPro" id="IPR001986">
    <property type="entry name" value="Enolpyruvate_Tfrase_dom"/>
</dbReference>
<dbReference type="GO" id="GO:0009073">
    <property type="term" value="P:aromatic amino acid family biosynthetic process"/>
    <property type="evidence" value="ECO:0007669"/>
    <property type="project" value="UniProtKB-KW"/>
</dbReference>